<dbReference type="PROSITE" id="PS51257">
    <property type="entry name" value="PROKAR_LIPOPROTEIN"/>
    <property type="match status" value="1"/>
</dbReference>
<accession>A0A3D8K664</accession>
<sequence length="534" mass="54240">MAPTARIQSIIAASAGALAVALLSSGCGGGGSDDPAPIAAAPCSSNTCSSAGATTVPTDPKVLCPASLDYGTTFTGGSGSGEYIKVKFDTSKKQYQMTFVESEVPTSAGQVNTTRAGLTITGSYQNPDLYSISNAQGVTTTPLKLPTAEQNRCAFVLENGRTADGTYKVAINPNDPPMLFVGNGIVGGGIPGSTVQFDGLQIAPGLAVAAVPSKTFDYYPFIAFSQTATDFSKVAGRYNELGIHFTPSGGTLQTNAANPLGVALGWQVDGIQLTETMNGDGSCTPDSGQSYAACPTTGGNWTPRANADGSPDNVFTSAANINNGLGNIYPDAGEGALQTPFAGNQAHGVMIAGELNGQVIPVVIRVGYAHAGTGIVDSSVDDQLGISLLAPVRNVDPASLTGAFIGANSVTACGLVSAYAPTSTSPPIYEGACLDDTTTVNPGVNYTSTIFQGTSAAFLDPFTSTASTNFALDFTQTQPGLVKVTAQNNFTSGTATVFKTGDTGYLIKAGSVFAMLMNGAGLPNPFFTIGAFVQ</sequence>
<protein>
    <submittedName>
        <fullName evidence="2">DUF2957 domain-containing protein</fullName>
    </submittedName>
</protein>
<keyword evidence="3" id="KW-1185">Reference proteome</keyword>
<evidence type="ECO:0000313" key="2">
    <source>
        <dbReference type="EMBL" id="RDV00543.1"/>
    </source>
</evidence>
<dbReference type="AlphaFoldDB" id="A0A3D8K664"/>
<keyword evidence="1" id="KW-0732">Signal</keyword>
<name>A0A3D8K664_9BURK</name>
<evidence type="ECO:0000256" key="1">
    <source>
        <dbReference type="SAM" id="SignalP"/>
    </source>
</evidence>
<dbReference type="OrthoDB" id="8951775at2"/>
<comment type="caution">
    <text evidence="2">The sequence shown here is derived from an EMBL/GenBank/DDBJ whole genome shotgun (WGS) entry which is preliminary data.</text>
</comment>
<reference evidence="2 3" key="1">
    <citation type="submission" date="2018-08" db="EMBL/GenBank/DDBJ databases">
        <title>Paraburkholderia sp. DHOM06 isolated from forest soil.</title>
        <authorList>
            <person name="Gao Z.-H."/>
            <person name="Qiu L.-H."/>
        </authorList>
    </citation>
    <scope>NUCLEOTIDE SEQUENCE [LARGE SCALE GENOMIC DNA]</scope>
    <source>
        <strain evidence="2 3">DHOM06</strain>
    </source>
</reference>
<dbReference type="EMBL" id="QRGA01000001">
    <property type="protein sequence ID" value="RDV00543.1"/>
    <property type="molecule type" value="Genomic_DNA"/>
</dbReference>
<gene>
    <name evidence="2" type="ORF">DWV00_01835</name>
</gene>
<proteinExistence type="predicted"/>
<dbReference type="Pfam" id="PF11170">
    <property type="entry name" value="DUF2957"/>
    <property type="match status" value="1"/>
</dbReference>
<evidence type="ECO:0000313" key="3">
    <source>
        <dbReference type="Proteomes" id="UP000256838"/>
    </source>
</evidence>
<dbReference type="RefSeq" id="WP_115531812.1">
    <property type="nucleotide sequence ID" value="NZ_QRGA01000001.1"/>
</dbReference>
<feature type="chain" id="PRO_5017689883" evidence="1">
    <location>
        <begin position="30"/>
        <end position="534"/>
    </location>
</feature>
<organism evidence="2 3">
    <name type="scientific">Trinickia dinghuensis</name>
    <dbReference type="NCBI Taxonomy" id="2291023"/>
    <lineage>
        <taxon>Bacteria</taxon>
        <taxon>Pseudomonadati</taxon>
        <taxon>Pseudomonadota</taxon>
        <taxon>Betaproteobacteria</taxon>
        <taxon>Burkholderiales</taxon>
        <taxon>Burkholderiaceae</taxon>
        <taxon>Trinickia</taxon>
    </lineage>
</organism>
<feature type="signal peptide" evidence="1">
    <location>
        <begin position="1"/>
        <end position="29"/>
    </location>
</feature>
<dbReference type="Proteomes" id="UP000256838">
    <property type="component" value="Unassembled WGS sequence"/>
</dbReference>
<dbReference type="InterPro" id="IPR021340">
    <property type="entry name" value="DUF2957"/>
</dbReference>